<dbReference type="OrthoDB" id="2459048at2759"/>
<dbReference type="AlphaFoldDB" id="A0A197K4Q3"/>
<evidence type="ECO:0000313" key="1">
    <source>
        <dbReference type="EMBL" id="OAQ32627.1"/>
    </source>
</evidence>
<sequence length="192" mass="21538">MQDGLAERGDDGGGDRRKAVLPFFAKGKKRRTDGTYSMTVPALQTVKAYVCSIVDLCRTQQLIGMKDMLQQPHPRSTVYRTMIAKYQERIAGDPLAEAKKYATIGPADGRELQNIQDLMRAAWKNRYNLSGIPTKNQPQKITGVRLRLLASWGHFMMMRGENLRYAKLPHVNLHSFANLSGGKLHRAPLPSS</sequence>
<dbReference type="EMBL" id="KV442024">
    <property type="protein sequence ID" value="OAQ32627.1"/>
    <property type="molecule type" value="Genomic_DNA"/>
</dbReference>
<proteinExistence type="predicted"/>
<dbReference type="Proteomes" id="UP000078512">
    <property type="component" value="Unassembled WGS sequence"/>
</dbReference>
<accession>A0A197K4Q3</accession>
<evidence type="ECO:0008006" key="3">
    <source>
        <dbReference type="Google" id="ProtNLM"/>
    </source>
</evidence>
<reference evidence="1 2" key="1">
    <citation type="submission" date="2016-05" db="EMBL/GenBank/DDBJ databases">
        <title>Genome sequencing reveals origins of a unique bacterial endosymbiosis in the earliest lineages of terrestrial Fungi.</title>
        <authorList>
            <consortium name="DOE Joint Genome Institute"/>
            <person name="Uehling J."/>
            <person name="Gryganskyi A."/>
            <person name="Hameed K."/>
            <person name="Tschaplinski T."/>
            <person name="Misztal P."/>
            <person name="Wu S."/>
            <person name="Desiro A."/>
            <person name="Vande Pol N."/>
            <person name="Du Z.-Y."/>
            <person name="Zienkiewicz A."/>
            <person name="Zienkiewicz K."/>
            <person name="Morin E."/>
            <person name="Tisserant E."/>
            <person name="Splivallo R."/>
            <person name="Hainaut M."/>
            <person name="Henrissat B."/>
            <person name="Ohm R."/>
            <person name="Kuo A."/>
            <person name="Yan J."/>
            <person name="Lipzen A."/>
            <person name="Nolan M."/>
            <person name="Labutti K."/>
            <person name="Barry K."/>
            <person name="Goldstein A."/>
            <person name="Labbe J."/>
            <person name="Schadt C."/>
            <person name="Tuskan G."/>
            <person name="Grigoriev I."/>
            <person name="Martin F."/>
            <person name="Vilgalys R."/>
            <person name="Bonito G."/>
        </authorList>
    </citation>
    <scope>NUCLEOTIDE SEQUENCE [LARGE SCALE GENOMIC DNA]</scope>
    <source>
        <strain evidence="1 2">AG-77</strain>
    </source>
</reference>
<evidence type="ECO:0000313" key="2">
    <source>
        <dbReference type="Proteomes" id="UP000078512"/>
    </source>
</evidence>
<organism evidence="1 2">
    <name type="scientific">Linnemannia elongata AG-77</name>
    <dbReference type="NCBI Taxonomy" id="1314771"/>
    <lineage>
        <taxon>Eukaryota</taxon>
        <taxon>Fungi</taxon>
        <taxon>Fungi incertae sedis</taxon>
        <taxon>Mucoromycota</taxon>
        <taxon>Mortierellomycotina</taxon>
        <taxon>Mortierellomycetes</taxon>
        <taxon>Mortierellales</taxon>
        <taxon>Mortierellaceae</taxon>
        <taxon>Linnemannia</taxon>
    </lineage>
</organism>
<keyword evidence="2" id="KW-1185">Reference proteome</keyword>
<name>A0A197K4Q3_9FUNG</name>
<gene>
    <name evidence="1" type="ORF">K457DRAFT_289265</name>
</gene>
<protein>
    <recommendedName>
        <fullName evidence="3">Ndc10 domain-containing protein</fullName>
    </recommendedName>
</protein>